<comment type="similarity">
    <text evidence="1 6 7">Belongs to the EF-Ts family.</text>
</comment>
<dbReference type="GO" id="GO:0005737">
    <property type="term" value="C:cytoplasm"/>
    <property type="evidence" value="ECO:0007669"/>
    <property type="project" value="UniProtKB-SubCell"/>
</dbReference>
<dbReference type="RefSeq" id="WP_011283557.1">
    <property type="nucleotide sequence ID" value="NZ_CP012624.1"/>
</dbReference>
<dbReference type="AlphaFoldDB" id="A0AAN1B392"/>
<comment type="subcellular location">
    <subcellularLocation>
        <location evidence="6 8">Cytoplasm</location>
    </subcellularLocation>
</comment>
<dbReference type="PROSITE" id="PS01126">
    <property type="entry name" value="EF_TS_1"/>
    <property type="match status" value="1"/>
</dbReference>
<evidence type="ECO:0000256" key="5">
    <source>
        <dbReference type="ARBA" id="ARBA00025453"/>
    </source>
</evidence>
<evidence type="ECO:0000259" key="9">
    <source>
        <dbReference type="Pfam" id="PF00889"/>
    </source>
</evidence>
<dbReference type="PANTHER" id="PTHR11741:SF0">
    <property type="entry name" value="ELONGATION FACTOR TS, MITOCHONDRIAL"/>
    <property type="match status" value="1"/>
</dbReference>
<evidence type="ECO:0000313" key="11">
    <source>
        <dbReference type="Proteomes" id="UP001164481"/>
    </source>
</evidence>
<dbReference type="Gene3D" id="1.10.8.10">
    <property type="entry name" value="DNA helicase RuvA subunit, C-terminal domain"/>
    <property type="match status" value="1"/>
</dbReference>
<dbReference type="EMBL" id="CP107525">
    <property type="protein sequence ID" value="UZW64186.1"/>
    <property type="molecule type" value="Genomic_DNA"/>
</dbReference>
<accession>A0AAN1B392</accession>
<name>A0AAN1B392_MYCSY</name>
<reference evidence="10" key="1">
    <citation type="submission" date="2022-10" db="EMBL/GenBank/DDBJ databases">
        <authorList>
            <person name="Wei X."/>
        </authorList>
    </citation>
    <scope>NUCLEOTIDE SEQUENCE</scope>
    <source>
        <strain evidence="10">SD2</strain>
    </source>
</reference>
<dbReference type="InterPro" id="IPR014039">
    <property type="entry name" value="Transl_elong_EFTs/EF1B_dimer"/>
</dbReference>
<dbReference type="HAMAP" id="MF_00050">
    <property type="entry name" value="EF_Ts"/>
    <property type="match status" value="1"/>
</dbReference>
<sequence length="292" mass="31938">MSQNKLELIKELRQRTNSALGDVKKALEATDYNIEAAIKWLKENGIVKAAKKSGRLASEGVVSAHGTPTQSLLLEVNSETDFVAQNEKFMTLVKNVTESVFKAGASTLEEALQVKVSDSETVEQALTDATAVIGEKITLRRVLASKAKEGHVLGTYLHANNRVAAVVEVTGSNSEVAKNVAMHLAAMNPEFVLVSDIPEDRMQEIKKAFEAPKDFDKKPAQIQERILSGWLDKQLGEVVLEKQPFVMEDSLTVAKYLANANAKLVSAHRYEVGEGLEKVQSNFAEEVASMTK</sequence>
<dbReference type="Gene3D" id="3.30.479.20">
    <property type="entry name" value="Elongation factor Ts, dimerisation domain"/>
    <property type="match status" value="2"/>
</dbReference>
<dbReference type="FunFam" id="1.10.8.10:FF:000001">
    <property type="entry name" value="Elongation factor Ts"/>
    <property type="match status" value="1"/>
</dbReference>
<dbReference type="GO" id="GO:0003746">
    <property type="term" value="F:translation elongation factor activity"/>
    <property type="evidence" value="ECO:0007669"/>
    <property type="project" value="UniProtKB-UniRule"/>
</dbReference>
<evidence type="ECO:0000256" key="2">
    <source>
        <dbReference type="ARBA" id="ARBA00016956"/>
    </source>
</evidence>
<dbReference type="Proteomes" id="UP001164481">
    <property type="component" value="Chromosome"/>
</dbReference>
<feature type="domain" description="Translation elongation factor EFTs/EF1B dimerisation" evidence="9">
    <location>
        <begin position="72"/>
        <end position="274"/>
    </location>
</feature>
<dbReference type="InterPro" id="IPR036402">
    <property type="entry name" value="EF-Ts_dimer_sf"/>
</dbReference>
<dbReference type="SUPFAM" id="SSF46934">
    <property type="entry name" value="UBA-like"/>
    <property type="match status" value="1"/>
</dbReference>
<evidence type="ECO:0000256" key="4">
    <source>
        <dbReference type="ARBA" id="ARBA00022917"/>
    </source>
</evidence>
<keyword evidence="3 6" id="KW-0251">Elongation factor</keyword>
<dbReference type="InterPro" id="IPR009060">
    <property type="entry name" value="UBA-like_sf"/>
</dbReference>
<dbReference type="Pfam" id="PF00889">
    <property type="entry name" value="EF_TS"/>
    <property type="match status" value="1"/>
</dbReference>
<dbReference type="SUPFAM" id="SSF54713">
    <property type="entry name" value="Elongation factor Ts (EF-Ts), dimerisation domain"/>
    <property type="match status" value="2"/>
</dbReference>
<evidence type="ECO:0000256" key="1">
    <source>
        <dbReference type="ARBA" id="ARBA00005532"/>
    </source>
</evidence>
<dbReference type="PANTHER" id="PTHR11741">
    <property type="entry name" value="ELONGATION FACTOR TS"/>
    <property type="match status" value="1"/>
</dbReference>
<evidence type="ECO:0000256" key="7">
    <source>
        <dbReference type="RuleBase" id="RU000642"/>
    </source>
</evidence>
<dbReference type="NCBIfam" id="TIGR00116">
    <property type="entry name" value="tsf"/>
    <property type="match status" value="1"/>
</dbReference>
<dbReference type="InterPro" id="IPR001816">
    <property type="entry name" value="Transl_elong_EFTs/EF1B"/>
</dbReference>
<dbReference type="InterPro" id="IPR018101">
    <property type="entry name" value="Transl_elong_Ts_CS"/>
</dbReference>
<dbReference type="PROSITE" id="PS01127">
    <property type="entry name" value="EF_TS_2"/>
    <property type="match status" value="1"/>
</dbReference>
<evidence type="ECO:0000313" key="10">
    <source>
        <dbReference type="EMBL" id="UZW64186.1"/>
    </source>
</evidence>
<evidence type="ECO:0000256" key="3">
    <source>
        <dbReference type="ARBA" id="ARBA00022768"/>
    </source>
</evidence>
<keyword evidence="4 6" id="KW-0648">Protein biosynthesis</keyword>
<dbReference type="SMR" id="A0AAN1B392"/>
<dbReference type="CDD" id="cd14275">
    <property type="entry name" value="UBA_EF-Ts"/>
    <property type="match status" value="1"/>
</dbReference>
<dbReference type="Gene3D" id="1.10.286.20">
    <property type="match status" value="1"/>
</dbReference>
<keyword evidence="6" id="KW-0963">Cytoplasm</keyword>
<protein>
    <recommendedName>
        <fullName evidence="2 6">Elongation factor Ts</fullName>
        <shortName evidence="6">EF-Ts</shortName>
    </recommendedName>
</protein>
<feature type="region of interest" description="Involved in Mg(2+) ion dislocation from EF-Tu" evidence="6">
    <location>
        <begin position="80"/>
        <end position="83"/>
    </location>
</feature>
<comment type="function">
    <text evidence="5 6 7">Associates with the EF-Tu.GDP complex and induces the exchange of GDP to GTP. It remains bound to the aminoacyl-tRNA.EF-Tu.GTP complex up to the GTP hydrolysis stage on the ribosome.</text>
</comment>
<evidence type="ECO:0000256" key="8">
    <source>
        <dbReference type="RuleBase" id="RU000643"/>
    </source>
</evidence>
<evidence type="ECO:0000256" key="6">
    <source>
        <dbReference type="HAMAP-Rule" id="MF_00050"/>
    </source>
</evidence>
<gene>
    <name evidence="6 10" type="primary">tsf</name>
    <name evidence="10" type="ORF">OIE46_02245</name>
</gene>
<proteinExistence type="inferred from homology"/>
<reference evidence="10" key="2">
    <citation type="submission" date="2022-11" db="EMBL/GenBank/DDBJ databases">
        <title>complete genomes of mycoplasma synoviae ZX313 strain and SD2 strain.</title>
        <authorList>
            <person name="Zhong Q."/>
        </authorList>
    </citation>
    <scope>NUCLEOTIDE SEQUENCE</scope>
    <source>
        <strain evidence="10">SD2</strain>
    </source>
</reference>
<organism evidence="10 11">
    <name type="scientific">Mycoplasmopsis synoviae</name>
    <name type="common">Mycoplasma synoviae</name>
    <dbReference type="NCBI Taxonomy" id="2109"/>
    <lineage>
        <taxon>Bacteria</taxon>
        <taxon>Bacillati</taxon>
        <taxon>Mycoplasmatota</taxon>
        <taxon>Mycoplasmoidales</taxon>
        <taxon>Metamycoplasmataceae</taxon>
        <taxon>Mycoplasmopsis</taxon>
    </lineage>
</organism>